<dbReference type="GeneID" id="97994967"/>
<name>A0A3E2B4I9_9FIRM</name>
<evidence type="ECO:0000313" key="2">
    <source>
        <dbReference type="EMBL" id="RFT06933.1"/>
    </source>
</evidence>
<sequence length="156" mass="17785">MIDYLETLLAEEEEWESALGLPRWPRRGRENEFLPEDRERETAPAPDAGQRGAAAEAWSLEERRRTGGEDVLETIEQAAQEMVSLTEQVRPRPEGWSLYAQLGQARQIAQAAMGGREVTPFALTESLEQRTTADWGELDRAVQRDARRYDGGFFLY</sequence>
<gene>
    <name evidence="2" type="ORF">DV520_04335</name>
</gene>
<protein>
    <submittedName>
        <fullName evidence="2">Uncharacterized protein</fullName>
    </submittedName>
</protein>
<keyword evidence="3" id="KW-1185">Reference proteome</keyword>
<organism evidence="2 3">
    <name type="scientific">Evtepia gabavorous</name>
    <dbReference type="NCBI Taxonomy" id="2211183"/>
    <lineage>
        <taxon>Bacteria</taxon>
        <taxon>Bacillati</taxon>
        <taxon>Bacillota</taxon>
        <taxon>Clostridia</taxon>
        <taxon>Eubacteriales</taxon>
        <taxon>Evtepia</taxon>
    </lineage>
</organism>
<accession>A0A3E2B4I9</accession>
<dbReference type="EMBL" id="QQRQ01000005">
    <property type="protein sequence ID" value="RFT06933.1"/>
    <property type="molecule type" value="Genomic_DNA"/>
</dbReference>
<feature type="region of interest" description="Disordered" evidence="1">
    <location>
        <begin position="25"/>
        <end position="68"/>
    </location>
</feature>
<dbReference type="OrthoDB" id="2088467at2"/>
<reference evidence="2 3" key="1">
    <citation type="submission" date="2018-07" db="EMBL/GenBank/DDBJ databases">
        <title>GABA Modulating Bacteria of the Human Gut Microbiota.</title>
        <authorList>
            <person name="Strandwitz P."/>
            <person name="Kim K.H."/>
            <person name="Terekhova D."/>
            <person name="Liu J.K."/>
            <person name="Sharma A."/>
            <person name="Levering J."/>
            <person name="Mcdonald D."/>
            <person name="Dietrich D."/>
            <person name="Ramadhar T.R."/>
            <person name="Lekbua A."/>
            <person name="Mroue N."/>
            <person name="Liston C."/>
            <person name="Stewart E.J."/>
            <person name="Dubin M.J."/>
            <person name="Zengler K."/>
            <person name="Knight R."/>
            <person name="Gilbert J.A."/>
            <person name="Clardy J."/>
            <person name="Lewis K."/>
        </authorList>
    </citation>
    <scope>NUCLEOTIDE SEQUENCE [LARGE SCALE GENOMIC DNA]</scope>
    <source>
        <strain evidence="2 3">KLE1738</strain>
    </source>
</reference>
<evidence type="ECO:0000256" key="1">
    <source>
        <dbReference type="SAM" id="MobiDB-lite"/>
    </source>
</evidence>
<dbReference type="AlphaFoldDB" id="A0A3E2B4I9"/>
<proteinExistence type="predicted"/>
<dbReference type="Proteomes" id="UP000260649">
    <property type="component" value="Unassembled WGS sequence"/>
</dbReference>
<feature type="compositionally biased region" description="Basic and acidic residues" evidence="1">
    <location>
        <begin position="27"/>
        <end position="42"/>
    </location>
</feature>
<dbReference type="RefSeq" id="WP_117141904.1">
    <property type="nucleotide sequence ID" value="NZ_CAKXKJ010000004.1"/>
</dbReference>
<evidence type="ECO:0000313" key="3">
    <source>
        <dbReference type="Proteomes" id="UP000260649"/>
    </source>
</evidence>
<comment type="caution">
    <text evidence="2">The sequence shown here is derived from an EMBL/GenBank/DDBJ whole genome shotgun (WGS) entry which is preliminary data.</text>
</comment>